<dbReference type="AlphaFoldDB" id="A0AAD9LA44"/>
<accession>A0AAD9LA44</accession>
<comment type="caution">
    <text evidence="1">The sequence shown here is derived from an EMBL/GenBank/DDBJ whole genome shotgun (WGS) entry which is preliminary data.</text>
</comment>
<protein>
    <submittedName>
        <fullName evidence="1">Uncharacterized protein</fullName>
    </submittedName>
</protein>
<dbReference type="EMBL" id="JASMQC010000055">
    <property type="protein sequence ID" value="KAK1928941.1"/>
    <property type="molecule type" value="Genomic_DNA"/>
</dbReference>
<organism evidence="1 2">
    <name type="scientific">Phytophthora citrophthora</name>
    <dbReference type="NCBI Taxonomy" id="4793"/>
    <lineage>
        <taxon>Eukaryota</taxon>
        <taxon>Sar</taxon>
        <taxon>Stramenopiles</taxon>
        <taxon>Oomycota</taxon>
        <taxon>Peronosporomycetes</taxon>
        <taxon>Peronosporales</taxon>
        <taxon>Peronosporaceae</taxon>
        <taxon>Phytophthora</taxon>
    </lineage>
</organism>
<name>A0AAD9LA44_9STRA</name>
<gene>
    <name evidence="1" type="ORF">P3T76_015581</name>
</gene>
<dbReference type="Proteomes" id="UP001259832">
    <property type="component" value="Unassembled WGS sequence"/>
</dbReference>
<keyword evidence="2" id="KW-1185">Reference proteome</keyword>
<proteinExistence type="predicted"/>
<sequence length="164" mass="18371">MTSLTSTPPKKQRDKEMVGKQAIDNVTADLLSPSTTKYQSPLKKLKSTIDKHQRKTIDNVDGKYLSPLRCHLPNLKLALGQTCENISCTITEKTKSAFKQAQRDDPFETNQFLITVSLLKVDVNDPKLPHPGDVVMITPYKLNVYRNCCQVDAILYGLANINIP</sequence>
<evidence type="ECO:0000313" key="2">
    <source>
        <dbReference type="Proteomes" id="UP001259832"/>
    </source>
</evidence>
<evidence type="ECO:0000313" key="1">
    <source>
        <dbReference type="EMBL" id="KAK1928941.1"/>
    </source>
</evidence>
<reference evidence="1" key="1">
    <citation type="submission" date="2023-08" db="EMBL/GenBank/DDBJ databases">
        <title>Reference Genome Resource for the Citrus Pathogen Phytophthora citrophthora.</title>
        <authorList>
            <person name="Moller H."/>
            <person name="Coetzee B."/>
            <person name="Rose L.J."/>
            <person name="Van Niekerk J.M."/>
        </authorList>
    </citation>
    <scope>NUCLEOTIDE SEQUENCE</scope>
    <source>
        <strain evidence="1">STE-U-9442</strain>
    </source>
</reference>